<gene>
    <name evidence="2" type="ORF">NEMBOFW57_006731</name>
</gene>
<name>A0AAD4EU51_9PEZI</name>
<sequence length="380" mass="41053">MDMLLSLPIASYLFSTSLTSWSTSLNLLFFYMTWSTLVLSHSPLKIEIVSVTALRIAFWLVPSLLFLAFDTLLPSLSESIKYNGASALLPRDAKTLTRLAGLALSNLALETALEAAISLGLTTILTYYTHTSSHNTPASRSISLPIPKSKSKSTSLSTPTPPARLHAQYAHSPPRTRPPLRLKADHPVPYLLHRFLPLYLPALALSLYHHYPAITTTTTTTKNNPLNIFTAAINTTNDNNLHILTYLVFVALATLEETLAMSGYTVVPGILLGGVARRTAIHYSTTTTTTTTTSGETKSRCSGNFGSWGVLDWVHGTSVGGDVMGDLRDEAEKHRLQERGARKVGEVGGAVRDGVEGLRAGNGAGRRGRRGKGRGGDGRE</sequence>
<feature type="compositionally biased region" description="Low complexity" evidence="1">
    <location>
        <begin position="141"/>
        <end position="158"/>
    </location>
</feature>
<accession>A0AAD4EU51</accession>
<comment type="caution">
    <text evidence="2">The sequence shown here is derived from an EMBL/GenBank/DDBJ whole genome shotgun (WGS) entry which is preliminary data.</text>
</comment>
<proteinExistence type="predicted"/>
<dbReference type="Proteomes" id="UP001197093">
    <property type="component" value="Unassembled WGS sequence"/>
</dbReference>
<organism evidence="2 3">
    <name type="scientific">Staphylotrichum longicolle</name>
    <dbReference type="NCBI Taxonomy" id="669026"/>
    <lineage>
        <taxon>Eukaryota</taxon>
        <taxon>Fungi</taxon>
        <taxon>Dikarya</taxon>
        <taxon>Ascomycota</taxon>
        <taxon>Pezizomycotina</taxon>
        <taxon>Sordariomycetes</taxon>
        <taxon>Sordariomycetidae</taxon>
        <taxon>Sordariales</taxon>
        <taxon>Chaetomiaceae</taxon>
        <taxon>Staphylotrichum</taxon>
    </lineage>
</organism>
<evidence type="ECO:0000256" key="1">
    <source>
        <dbReference type="SAM" id="MobiDB-lite"/>
    </source>
</evidence>
<evidence type="ECO:0008006" key="4">
    <source>
        <dbReference type="Google" id="ProtNLM"/>
    </source>
</evidence>
<dbReference type="EMBL" id="JAHCVI010000003">
    <property type="protein sequence ID" value="KAG7287225.1"/>
    <property type="molecule type" value="Genomic_DNA"/>
</dbReference>
<feature type="region of interest" description="Disordered" evidence="1">
    <location>
        <begin position="339"/>
        <end position="380"/>
    </location>
</feature>
<feature type="region of interest" description="Disordered" evidence="1">
    <location>
        <begin position="132"/>
        <end position="181"/>
    </location>
</feature>
<dbReference type="AlphaFoldDB" id="A0AAD4EU51"/>
<protein>
    <recommendedName>
        <fullName evidence="4">Fatty acid hydroxylase domain-containing protein</fullName>
    </recommendedName>
</protein>
<reference evidence="2" key="1">
    <citation type="submission" date="2023-02" db="EMBL/GenBank/DDBJ databases">
        <authorList>
            <person name="Palmer J.M."/>
        </authorList>
    </citation>
    <scope>NUCLEOTIDE SEQUENCE</scope>
    <source>
        <strain evidence="2">FW57</strain>
    </source>
</reference>
<keyword evidence="3" id="KW-1185">Reference proteome</keyword>
<evidence type="ECO:0000313" key="2">
    <source>
        <dbReference type="EMBL" id="KAG7287225.1"/>
    </source>
</evidence>
<evidence type="ECO:0000313" key="3">
    <source>
        <dbReference type="Proteomes" id="UP001197093"/>
    </source>
</evidence>